<sequence length="95" mass="10287">MVGDSHHGSIHLESLLTAAADQHESDSGSNNDLPLTGILKIFKASSLSLAYCALLVFIAALLVPPRLGLRFTLDEFSFRPPRRIGLTPPLRAPPR</sequence>
<keyword evidence="1" id="KW-0812">Transmembrane</keyword>
<organism evidence="2 3">
    <name type="scientific">Candidatus Muproteobacteria bacterium RBG_16_64_11</name>
    <dbReference type="NCBI Taxonomy" id="1817758"/>
    <lineage>
        <taxon>Bacteria</taxon>
        <taxon>Pseudomonadati</taxon>
        <taxon>Pseudomonadota</taxon>
        <taxon>Candidatus Muproteobacteria</taxon>
    </lineage>
</organism>
<name>A0A1F6TFH0_9PROT</name>
<reference evidence="2 3" key="1">
    <citation type="journal article" date="2016" name="Nat. Commun.">
        <title>Thousands of microbial genomes shed light on interconnected biogeochemical processes in an aquifer system.</title>
        <authorList>
            <person name="Anantharaman K."/>
            <person name="Brown C.T."/>
            <person name="Hug L.A."/>
            <person name="Sharon I."/>
            <person name="Castelle C.J."/>
            <person name="Probst A.J."/>
            <person name="Thomas B.C."/>
            <person name="Singh A."/>
            <person name="Wilkins M.J."/>
            <person name="Karaoz U."/>
            <person name="Brodie E.L."/>
            <person name="Williams K.H."/>
            <person name="Hubbard S.S."/>
            <person name="Banfield J.F."/>
        </authorList>
    </citation>
    <scope>NUCLEOTIDE SEQUENCE [LARGE SCALE GENOMIC DNA]</scope>
</reference>
<gene>
    <name evidence="2" type="ORF">A2150_02550</name>
</gene>
<accession>A0A1F6TFH0</accession>
<comment type="caution">
    <text evidence="2">The sequence shown here is derived from an EMBL/GenBank/DDBJ whole genome shotgun (WGS) entry which is preliminary data.</text>
</comment>
<evidence type="ECO:0000313" key="2">
    <source>
        <dbReference type="EMBL" id="OGI43877.1"/>
    </source>
</evidence>
<evidence type="ECO:0000313" key="3">
    <source>
        <dbReference type="Proteomes" id="UP000177925"/>
    </source>
</evidence>
<evidence type="ECO:0000256" key="1">
    <source>
        <dbReference type="SAM" id="Phobius"/>
    </source>
</evidence>
<protein>
    <submittedName>
        <fullName evidence="2">Uncharacterized protein</fullName>
    </submittedName>
</protein>
<keyword evidence="1" id="KW-1133">Transmembrane helix</keyword>
<dbReference type="Proteomes" id="UP000177925">
    <property type="component" value="Unassembled WGS sequence"/>
</dbReference>
<dbReference type="EMBL" id="MFSS01000035">
    <property type="protein sequence ID" value="OGI43877.1"/>
    <property type="molecule type" value="Genomic_DNA"/>
</dbReference>
<keyword evidence="1" id="KW-0472">Membrane</keyword>
<proteinExistence type="predicted"/>
<dbReference type="AlphaFoldDB" id="A0A1F6TFH0"/>
<feature type="transmembrane region" description="Helical" evidence="1">
    <location>
        <begin position="41"/>
        <end position="63"/>
    </location>
</feature>